<accession>A0AAV9CPG9</accession>
<keyword evidence="2" id="KW-1185">Reference proteome</keyword>
<reference evidence="1" key="1">
    <citation type="journal article" date="2023" name="Nat. Commun.">
        <title>Diploid and tetraploid genomes of Acorus and the evolution of monocots.</title>
        <authorList>
            <person name="Ma L."/>
            <person name="Liu K.W."/>
            <person name="Li Z."/>
            <person name="Hsiao Y.Y."/>
            <person name="Qi Y."/>
            <person name="Fu T."/>
            <person name="Tang G.D."/>
            <person name="Zhang D."/>
            <person name="Sun W.H."/>
            <person name="Liu D.K."/>
            <person name="Li Y."/>
            <person name="Chen G.Z."/>
            <person name="Liu X.D."/>
            <person name="Liao X.Y."/>
            <person name="Jiang Y.T."/>
            <person name="Yu X."/>
            <person name="Hao Y."/>
            <person name="Huang J."/>
            <person name="Zhao X.W."/>
            <person name="Ke S."/>
            <person name="Chen Y.Y."/>
            <person name="Wu W.L."/>
            <person name="Hsu J.L."/>
            <person name="Lin Y.F."/>
            <person name="Huang M.D."/>
            <person name="Li C.Y."/>
            <person name="Huang L."/>
            <person name="Wang Z.W."/>
            <person name="Zhao X."/>
            <person name="Zhong W.Y."/>
            <person name="Peng D.H."/>
            <person name="Ahmad S."/>
            <person name="Lan S."/>
            <person name="Zhang J.S."/>
            <person name="Tsai W.C."/>
            <person name="Van de Peer Y."/>
            <person name="Liu Z.J."/>
        </authorList>
    </citation>
    <scope>NUCLEOTIDE SEQUENCE</scope>
    <source>
        <strain evidence="1">CP</strain>
    </source>
</reference>
<dbReference type="EMBL" id="JAUJYO010000018">
    <property type="protein sequence ID" value="KAK1290800.1"/>
    <property type="molecule type" value="Genomic_DNA"/>
</dbReference>
<protein>
    <submittedName>
        <fullName evidence="1">Serine carboxypeptidase 3</fullName>
    </submittedName>
</protein>
<keyword evidence="1" id="KW-0378">Hydrolase</keyword>
<keyword evidence="1" id="KW-0121">Carboxypeptidase</keyword>
<dbReference type="GO" id="GO:0004180">
    <property type="term" value="F:carboxypeptidase activity"/>
    <property type="evidence" value="ECO:0007669"/>
    <property type="project" value="UniProtKB-KW"/>
</dbReference>
<dbReference type="Proteomes" id="UP001180020">
    <property type="component" value="Unassembled WGS sequence"/>
</dbReference>
<reference evidence="1" key="2">
    <citation type="submission" date="2023-06" db="EMBL/GenBank/DDBJ databases">
        <authorList>
            <person name="Ma L."/>
            <person name="Liu K.-W."/>
            <person name="Li Z."/>
            <person name="Hsiao Y.-Y."/>
            <person name="Qi Y."/>
            <person name="Fu T."/>
            <person name="Tang G."/>
            <person name="Zhang D."/>
            <person name="Sun W.-H."/>
            <person name="Liu D.-K."/>
            <person name="Li Y."/>
            <person name="Chen G.-Z."/>
            <person name="Liu X.-D."/>
            <person name="Liao X.-Y."/>
            <person name="Jiang Y.-T."/>
            <person name="Yu X."/>
            <person name="Hao Y."/>
            <person name="Huang J."/>
            <person name="Zhao X.-W."/>
            <person name="Ke S."/>
            <person name="Chen Y.-Y."/>
            <person name="Wu W.-L."/>
            <person name="Hsu J.-L."/>
            <person name="Lin Y.-F."/>
            <person name="Huang M.-D."/>
            <person name="Li C.-Y."/>
            <person name="Huang L."/>
            <person name="Wang Z.-W."/>
            <person name="Zhao X."/>
            <person name="Zhong W.-Y."/>
            <person name="Peng D.-H."/>
            <person name="Ahmad S."/>
            <person name="Lan S."/>
            <person name="Zhang J.-S."/>
            <person name="Tsai W.-C."/>
            <person name="Van De Peer Y."/>
            <person name="Liu Z.-J."/>
        </authorList>
    </citation>
    <scope>NUCLEOTIDE SEQUENCE</scope>
    <source>
        <strain evidence="1">CP</strain>
        <tissue evidence="1">Leaves</tissue>
    </source>
</reference>
<evidence type="ECO:0000313" key="1">
    <source>
        <dbReference type="EMBL" id="KAK1290800.1"/>
    </source>
</evidence>
<keyword evidence="1" id="KW-0645">Protease</keyword>
<organism evidence="1 2">
    <name type="scientific">Acorus calamus</name>
    <name type="common">Sweet flag</name>
    <dbReference type="NCBI Taxonomy" id="4465"/>
    <lineage>
        <taxon>Eukaryota</taxon>
        <taxon>Viridiplantae</taxon>
        <taxon>Streptophyta</taxon>
        <taxon>Embryophyta</taxon>
        <taxon>Tracheophyta</taxon>
        <taxon>Spermatophyta</taxon>
        <taxon>Magnoliopsida</taxon>
        <taxon>Liliopsida</taxon>
        <taxon>Acoraceae</taxon>
        <taxon>Acorus</taxon>
    </lineage>
</organism>
<dbReference type="AlphaFoldDB" id="A0AAV9CPG9"/>
<evidence type="ECO:0000313" key="2">
    <source>
        <dbReference type="Proteomes" id="UP001180020"/>
    </source>
</evidence>
<name>A0AAV9CPG9_ACOCL</name>
<comment type="caution">
    <text evidence="1">The sequence shown here is derived from an EMBL/GenBank/DDBJ whole genome shotgun (WGS) entry which is preliminary data.</text>
</comment>
<gene>
    <name evidence="1" type="primary">CBP3</name>
    <name evidence="1" type="ORF">QJS10_CPB18g01524</name>
</gene>
<sequence>MCVIKKSDYTRINKILPVCELAIKLCGTSGTTSCLASYLVCNTIFNSIMKIAGKINIRLRHIHHVCIVDVRNWNPQPGLERTRNEMLSVNLSGILNFLAEVMMGCGEDAEFGMRKLVEKIDTI</sequence>
<proteinExistence type="predicted"/>